<dbReference type="PROSITE" id="PS50824">
    <property type="entry name" value="DAPIN"/>
    <property type="match status" value="1"/>
</dbReference>
<reference evidence="2" key="2">
    <citation type="submission" date="2025-09" db="UniProtKB">
        <authorList>
            <consortium name="Ensembl"/>
        </authorList>
    </citation>
    <scope>IDENTIFICATION</scope>
</reference>
<accession>A0A3B3TR83</accession>
<name>A0A3B3TR83_9TELE</name>
<evidence type="ECO:0000313" key="2">
    <source>
        <dbReference type="Ensembl" id="ENSPLAP00000003720.1"/>
    </source>
</evidence>
<dbReference type="CDD" id="cd08321">
    <property type="entry name" value="Pyrin_ASC-like"/>
    <property type="match status" value="1"/>
</dbReference>
<evidence type="ECO:0000259" key="1">
    <source>
        <dbReference type="PROSITE" id="PS50824"/>
    </source>
</evidence>
<reference evidence="2" key="1">
    <citation type="submission" date="2025-08" db="UniProtKB">
        <authorList>
            <consortium name="Ensembl"/>
        </authorList>
    </citation>
    <scope>IDENTIFICATION</scope>
</reference>
<keyword evidence="3" id="KW-1185">Reference proteome</keyword>
<evidence type="ECO:0000313" key="3">
    <source>
        <dbReference type="Proteomes" id="UP000261500"/>
    </source>
</evidence>
<dbReference type="InterPro" id="IPR004020">
    <property type="entry name" value="DAPIN"/>
</dbReference>
<feature type="domain" description="Pyrin" evidence="1">
    <location>
        <begin position="7"/>
        <end position="89"/>
    </location>
</feature>
<dbReference type="Gene3D" id="1.10.533.10">
    <property type="entry name" value="Death Domain, Fas"/>
    <property type="match status" value="1"/>
</dbReference>
<dbReference type="SUPFAM" id="SSF47986">
    <property type="entry name" value="DEATH domain"/>
    <property type="match status" value="1"/>
</dbReference>
<dbReference type="GeneTree" id="ENSGT01090000260202"/>
<proteinExistence type="predicted"/>
<dbReference type="Ensembl" id="ENSPLAT00000010871.1">
    <property type="protein sequence ID" value="ENSPLAP00000003720.1"/>
    <property type="gene ID" value="ENSPLAG00000005257.1"/>
</dbReference>
<dbReference type="Pfam" id="PF02758">
    <property type="entry name" value="PYRIN"/>
    <property type="match status" value="1"/>
</dbReference>
<dbReference type="Proteomes" id="UP000261500">
    <property type="component" value="Unplaced"/>
</dbReference>
<organism evidence="2 3">
    <name type="scientific">Poecilia latipinna</name>
    <name type="common">sailfin molly</name>
    <dbReference type="NCBI Taxonomy" id="48699"/>
    <lineage>
        <taxon>Eukaryota</taxon>
        <taxon>Metazoa</taxon>
        <taxon>Chordata</taxon>
        <taxon>Craniata</taxon>
        <taxon>Vertebrata</taxon>
        <taxon>Euteleostomi</taxon>
        <taxon>Actinopterygii</taxon>
        <taxon>Neopterygii</taxon>
        <taxon>Teleostei</taxon>
        <taxon>Neoteleostei</taxon>
        <taxon>Acanthomorphata</taxon>
        <taxon>Ovalentaria</taxon>
        <taxon>Atherinomorphae</taxon>
        <taxon>Cyprinodontiformes</taxon>
        <taxon>Poeciliidae</taxon>
        <taxon>Poeciliinae</taxon>
        <taxon>Poecilia</taxon>
    </lineage>
</organism>
<dbReference type="AlphaFoldDB" id="A0A3B3TR83"/>
<dbReference type="SMART" id="SM01289">
    <property type="entry name" value="PYRIN"/>
    <property type="match status" value="1"/>
</dbReference>
<sequence length="133" mass="15164">MAGAVELLESLEDLGDKEFKKFKWYLQQAEFLKAIPSIPKCQLESSDRPDTVDLMVQTYSRRCVEVARMVLQRMNRNDLAEKLSNAASKLQETGPRGLELPTPALEKTVKPVNLQHFRSYKTSVLNDVSCVYK</sequence>
<dbReference type="InterPro" id="IPR011029">
    <property type="entry name" value="DEATH-like_dom_sf"/>
</dbReference>
<protein>
    <recommendedName>
        <fullName evidence="1">Pyrin domain-containing protein</fullName>
    </recommendedName>
</protein>